<dbReference type="RefSeq" id="WP_270129362.1">
    <property type="nucleotide sequence ID" value="NZ_CP115397.1"/>
</dbReference>
<proteinExistence type="predicted"/>
<sequence>MTIDTIHNLLAAHGCQVRLLLRQATAPSDWSAWVSEPVMGYIEMFTTGPWRTEEVEWLEINPVATTYVGRLVPERRTDHRAALEAGLTAAGLPWESAGHYLRVCLPLKLPA</sequence>
<evidence type="ECO:0000313" key="2">
    <source>
        <dbReference type="Proteomes" id="UP001211872"/>
    </source>
</evidence>
<reference evidence="1 2" key="1">
    <citation type="journal article" date="2011" name="Int. J. Syst. Evol. Microbiol.">
        <title>Hymenobacter yonginensis sp. nov., isolated from a mesotrophic artificial lake.</title>
        <authorList>
            <person name="Joung Y."/>
            <person name="Cho S.H."/>
            <person name="Kim H."/>
            <person name="Kim S.B."/>
            <person name="Joh K."/>
        </authorList>
    </citation>
    <scope>NUCLEOTIDE SEQUENCE [LARGE SCALE GENOMIC DNA]</scope>
    <source>
        <strain evidence="1 2">KCTC 22745</strain>
    </source>
</reference>
<gene>
    <name evidence="1" type="ORF">O9Z63_20730</name>
</gene>
<geneLocation type="plasmid" evidence="1 2">
    <name>unnamed2</name>
</geneLocation>
<dbReference type="Proteomes" id="UP001211872">
    <property type="component" value="Plasmid unnamed2"/>
</dbReference>
<dbReference type="Pfam" id="PF20383">
    <property type="entry name" value="DUF6678"/>
    <property type="match status" value="1"/>
</dbReference>
<dbReference type="EMBL" id="CP115397">
    <property type="protein sequence ID" value="WBO86709.1"/>
    <property type="molecule type" value="Genomic_DNA"/>
</dbReference>
<organism evidence="1 2">
    <name type="scientific">Hymenobacter yonginensis</name>
    <dbReference type="NCBI Taxonomy" id="748197"/>
    <lineage>
        <taxon>Bacteria</taxon>
        <taxon>Pseudomonadati</taxon>
        <taxon>Bacteroidota</taxon>
        <taxon>Cytophagia</taxon>
        <taxon>Cytophagales</taxon>
        <taxon>Hymenobacteraceae</taxon>
        <taxon>Hymenobacter</taxon>
    </lineage>
</organism>
<accession>A0ABY7PV21</accession>
<keyword evidence="2" id="KW-1185">Reference proteome</keyword>
<evidence type="ECO:0000313" key="1">
    <source>
        <dbReference type="EMBL" id="WBO86709.1"/>
    </source>
</evidence>
<protein>
    <submittedName>
        <fullName evidence="1">Uncharacterized protein</fullName>
    </submittedName>
</protein>
<keyword evidence="1" id="KW-0614">Plasmid</keyword>
<dbReference type="InterPro" id="IPR046500">
    <property type="entry name" value="DUF6678"/>
</dbReference>
<name>A0ABY7PV21_9BACT</name>